<dbReference type="PANTHER" id="PTHR19446">
    <property type="entry name" value="REVERSE TRANSCRIPTASES"/>
    <property type="match status" value="1"/>
</dbReference>
<gene>
    <name evidence="3" type="ORF">WMY93_029826</name>
</gene>
<dbReference type="Proteomes" id="UP001460270">
    <property type="component" value="Unassembled WGS sequence"/>
</dbReference>
<name>A0AAW0MKX9_9GOBI</name>
<dbReference type="EMBL" id="JBBPFD010000022">
    <property type="protein sequence ID" value="KAK7881417.1"/>
    <property type="molecule type" value="Genomic_DNA"/>
</dbReference>
<dbReference type="PROSITE" id="PS50157">
    <property type="entry name" value="ZINC_FINGER_C2H2_2"/>
    <property type="match status" value="1"/>
</dbReference>
<dbReference type="AlphaFoldDB" id="A0AAW0MKX9"/>
<dbReference type="InterPro" id="IPR013087">
    <property type="entry name" value="Znf_C2H2_type"/>
</dbReference>
<sequence length="685" mass="77185">MACHAPRCSVTLTMGQTGNEWACPTCGRGFASKRGLTQHTRLAHLSVHLEDLLRPALLRALDLDKAPSRRSVDRETWKLVTRLQKRFRIRVGRPRWGRPKVRWTPRTKRGKFKKMQMEWSRSPKKAAKVVLEGEPPDCKISREEIEGHYRALWEAEDNFRSLDVCGALPPMDNSPFMVPISPLEVVTALNNMKPDSSPGPDGLTRVHLKVFDPTGTKLAAIYNRWLVSGHIPESLKKGLTTLIPKATDPSMGAKGIRGRTWGLRKYHHLARAFDTVSHRLIEESLLRRRADELVVQLIRDTYTGVEASVKTPSGPTGSIPLRLGVKQGDPLSLLLFNLALDPLLYLLDRYGEGLTVAGDQVLTAMAYADDLVLVSDRWEGMQRCLDITETFCLTSGLKANPSKCSGFMLSATGRRTCLNLRDAWSLVGEPIRLLSEQETTPYLGVDINPWLGVKSPDLSTWLEGLLAKVGRAKLKTSQRLHMVRTYVLPKVLYKCDFSDLKETQLKEADKQVRKEVKKWLHLEPHTCDGLLYASQANGGLGLPKLATQVPATRLKRLITMINSGDEITNLMAKRLDLEAEVRRLHKSLLHRDPPLDLDLLLLDSLSSRKLKQGEFDRWKAHTTQGKGVEVFKGDKISNHWLRDPAKSGLSEKEFIHALKLRVNLTGLESRLPFVRLRMQISSSYY</sequence>
<dbReference type="GO" id="GO:0008270">
    <property type="term" value="F:zinc ion binding"/>
    <property type="evidence" value="ECO:0007669"/>
    <property type="project" value="UniProtKB-KW"/>
</dbReference>
<keyword evidence="1" id="KW-0479">Metal-binding</keyword>
<proteinExistence type="predicted"/>
<comment type="caution">
    <text evidence="3">The sequence shown here is derived from an EMBL/GenBank/DDBJ whole genome shotgun (WGS) entry which is preliminary data.</text>
</comment>
<dbReference type="InterPro" id="IPR043502">
    <property type="entry name" value="DNA/RNA_pol_sf"/>
</dbReference>
<accession>A0AAW0MKX9</accession>
<dbReference type="InterPro" id="IPR000477">
    <property type="entry name" value="RT_dom"/>
</dbReference>
<evidence type="ECO:0000259" key="2">
    <source>
        <dbReference type="PROSITE" id="PS50157"/>
    </source>
</evidence>
<evidence type="ECO:0000256" key="1">
    <source>
        <dbReference type="PROSITE-ProRule" id="PRU00042"/>
    </source>
</evidence>
<keyword evidence="1" id="KW-0863">Zinc-finger</keyword>
<feature type="domain" description="C2H2-type" evidence="2">
    <location>
        <begin position="21"/>
        <end position="44"/>
    </location>
</feature>
<keyword evidence="1" id="KW-0862">Zinc</keyword>
<reference evidence="4" key="1">
    <citation type="submission" date="2024-04" db="EMBL/GenBank/DDBJ databases">
        <title>Salinicola lusitanus LLJ914,a marine bacterium isolated from the Okinawa Trough.</title>
        <authorList>
            <person name="Li J."/>
        </authorList>
    </citation>
    <scope>NUCLEOTIDE SEQUENCE [LARGE SCALE GENOMIC DNA]</scope>
</reference>
<organism evidence="3 4">
    <name type="scientific">Mugilogobius chulae</name>
    <name type="common">yellowstripe goby</name>
    <dbReference type="NCBI Taxonomy" id="88201"/>
    <lineage>
        <taxon>Eukaryota</taxon>
        <taxon>Metazoa</taxon>
        <taxon>Chordata</taxon>
        <taxon>Craniata</taxon>
        <taxon>Vertebrata</taxon>
        <taxon>Euteleostomi</taxon>
        <taxon>Actinopterygii</taxon>
        <taxon>Neopterygii</taxon>
        <taxon>Teleostei</taxon>
        <taxon>Neoteleostei</taxon>
        <taxon>Acanthomorphata</taxon>
        <taxon>Gobiaria</taxon>
        <taxon>Gobiiformes</taxon>
        <taxon>Gobioidei</taxon>
        <taxon>Gobiidae</taxon>
        <taxon>Gobionellinae</taxon>
        <taxon>Mugilogobius</taxon>
    </lineage>
</organism>
<evidence type="ECO:0000313" key="4">
    <source>
        <dbReference type="Proteomes" id="UP001460270"/>
    </source>
</evidence>
<dbReference type="PROSITE" id="PS00028">
    <property type="entry name" value="ZINC_FINGER_C2H2_1"/>
    <property type="match status" value="1"/>
</dbReference>
<protein>
    <recommendedName>
        <fullName evidence="2">C2H2-type domain-containing protein</fullName>
    </recommendedName>
</protein>
<dbReference type="SUPFAM" id="SSF56672">
    <property type="entry name" value="DNA/RNA polymerases"/>
    <property type="match status" value="1"/>
</dbReference>
<keyword evidence="4" id="KW-1185">Reference proteome</keyword>
<evidence type="ECO:0000313" key="3">
    <source>
        <dbReference type="EMBL" id="KAK7881417.1"/>
    </source>
</evidence>
<dbReference type="Pfam" id="PF00078">
    <property type="entry name" value="RVT_1"/>
    <property type="match status" value="1"/>
</dbReference>